<dbReference type="OrthoDB" id="3266602at2759"/>
<evidence type="ECO:0000313" key="2">
    <source>
        <dbReference type="Proteomes" id="UP000807353"/>
    </source>
</evidence>
<dbReference type="Proteomes" id="UP000807353">
    <property type="component" value="Unassembled WGS sequence"/>
</dbReference>
<reference evidence="1" key="1">
    <citation type="submission" date="2020-11" db="EMBL/GenBank/DDBJ databases">
        <authorList>
            <consortium name="DOE Joint Genome Institute"/>
            <person name="Ahrendt S."/>
            <person name="Riley R."/>
            <person name="Andreopoulos W."/>
            <person name="Labutti K."/>
            <person name="Pangilinan J."/>
            <person name="Ruiz-Duenas F.J."/>
            <person name="Barrasa J.M."/>
            <person name="Sanchez-Garcia M."/>
            <person name="Camarero S."/>
            <person name="Miyauchi S."/>
            <person name="Serrano A."/>
            <person name="Linde D."/>
            <person name="Babiker R."/>
            <person name="Drula E."/>
            <person name="Ayuso-Fernandez I."/>
            <person name="Pacheco R."/>
            <person name="Padilla G."/>
            <person name="Ferreira P."/>
            <person name="Barriuso J."/>
            <person name="Kellner H."/>
            <person name="Castanera R."/>
            <person name="Alfaro M."/>
            <person name="Ramirez L."/>
            <person name="Pisabarro A.G."/>
            <person name="Kuo A."/>
            <person name="Tritt A."/>
            <person name="Lipzen A."/>
            <person name="He G."/>
            <person name="Yan M."/>
            <person name="Ng V."/>
            <person name="Cullen D."/>
            <person name="Martin F."/>
            <person name="Rosso M.-N."/>
            <person name="Henrissat B."/>
            <person name="Hibbett D."/>
            <person name="Martinez A.T."/>
            <person name="Grigoriev I.V."/>
        </authorList>
    </citation>
    <scope>NUCLEOTIDE SEQUENCE</scope>
    <source>
        <strain evidence="1">CBS 247.69</strain>
    </source>
</reference>
<evidence type="ECO:0000313" key="1">
    <source>
        <dbReference type="EMBL" id="KAF9458102.1"/>
    </source>
</evidence>
<comment type="caution">
    <text evidence="1">The sequence shown here is derived from an EMBL/GenBank/DDBJ whole genome shotgun (WGS) entry which is preliminary data.</text>
</comment>
<organism evidence="1 2">
    <name type="scientific">Collybia nuda</name>
    <dbReference type="NCBI Taxonomy" id="64659"/>
    <lineage>
        <taxon>Eukaryota</taxon>
        <taxon>Fungi</taxon>
        <taxon>Dikarya</taxon>
        <taxon>Basidiomycota</taxon>
        <taxon>Agaricomycotina</taxon>
        <taxon>Agaricomycetes</taxon>
        <taxon>Agaricomycetidae</taxon>
        <taxon>Agaricales</taxon>
        <taxon>Tricholomatineae</taxon>
        <taxon>Clitocybaceae</taxon>
        <taxon>Collybia</taxon>
    </lineage>
</organism>
<protein>
    <submittedName>
        <fullName evidence="1">Uncharacterized protein</fullName>
    </submittedName>
</protein>
<dbReference type="EMBL" id="MU150350">
    <property type="protein sequence ID" value="KAF9458102.1"/>
    <property type="molecule type" value="Genomic_DNA"/>
</dbReference>
<proteinExistence type="predicted"/>
<keyword evidence="2" id="KW-1185">Reference proteome</keyword>
<dbReference type="AlphaFoldDB" id="A0A9P5XUQ0"/>
<accession>A0A9P5XUQ0</accession>
<name>A0A9P5XUQ0_9AGAR</name>
<sequence>MGFQITSLDVAEQYERASNRCLSRDCRVFLDPGTPEVEYTQCLIRRHKVNQGTAPLPRRIHQSTKEVKYQQECHQSYVNKASKLPTCPQYKCLSALLLDLVSRLSEFLEAQMYYFSLTAVGHRQPQPTAFFSFDGEFSVVSLDFDVMRRKEEVDQGTLKLKEEIEKLGGLCFSSTNRISVVGGAIIRKFMCVHEASVALPEKNPRQRALKVEPKSMQGELEIVVVADESHRFFPGQRTVVRFRLIG</sequence>
<gene>
    <name evidence="1" type="ORF">BDZ94DRAFT_150999</name>
</gene>